<accession>A0A895YKX8</accession>
<name>A0A895YKX8_9ACTN</name>
<reference evidence="3" key="1">
    <citation type="submission" date="2021-02" db="EMBL/GenBank/DDBJ databases">
        <title>Natrosporangium hydrolyticum gen. nov., sp. nov, a haloalkaliphilic actinobacterium from a soda solonchak soil.</title>
        <authorList>
            <person name="Sorokin D.Y."/>
            <person name="Khijniak T.V."/>
            <person name="Zakharycheva A.P."/>
            <person name="Boueva O.V."/>
            <person name="Ariskina E.V."/>
            <person name="Hahnke R.L."/>
            <person name="Bunk B."/>
            <person name="Sproer C."/>
            <person name="Schumann P."/>
            <person name="Evtushenko L.I."/>
            <person name="Kublanov I.V."/>
        </authorList>
    </citation>
    <scope>NUCLEOTIDE SEQUENCE</scope>
    <source>
        <strain evidence="3">DSM 106523</strain>
    </source>
</reference>
<dbReference type="GO" id="GO:0003700">
    <property type="term" value="F:DNA-binding transcription factor activity"/>
    <property type="evidence" value="ECO:0007669"/>
    <property type="project" value="InterPro"/>
</dbReference>
<dbReference type="SUPFAM" id="SSF53067">
    <property type="entry name" value="Actin-like ATPase domain"/>
    <property type="match status" value="1"/>
</dbReference>
<comment type="similarity">
    <text evidence="1">Belongs to the ROK (NagC/XylR) family.</text>
</comment>
<dbReference type="KEGG" id="nhy:JQS43_06370"/>
<dbReference type="Pfam" id="PF00480">
    <property type="entry name" value="ROK"/>
    <property type="match status" value="1"/>
</dbReference>
<dbReference type="InterPro" id="IPR036388">
    <property type="entry name" value="WH-like_DNA-bd_sf"/>
</dbReference>
<dbReference type="InterPro" id="IPR000600">
    <property type="entry name" value="ROK"/>
</dbReference>
<dbReference type="Gene3D" id="1.10.10.10">
    <property type="entry name" value="Winged helix-like DNA-binding domain superfamily/Winged helix DNA-binding domain"/>
    <property type="match status" value="1"/>
</dbReference>
<dbReference type="EMBL" id="CP070499">
    <property type="protein sequence ID" value="QSB15953.1"/>
    <property type="molecule type" value="Genomic_DNA"/>
</dbReference>
<sequence>MRGTRQPGTPRLLRALNDRAALELLMTHGPLTRTKLGELTGLSKVTASQLVERLEERGLVVRVGEVAGSRGPNAALYAVDPTAAYVVGVEVSSESDKVTAACADITGAVVGRVEESIRGDDQAVGVVHRAVVRALEQGQAQLSGVRRVVIGTPGLVDPASGDIAYVYNLPRWHRGLLSALREDLRAPVAFENDVNLAAVAEARLGAAREARDFILIWVDVGIGLAVMLDGRLHRGATGAAGEIGFMPVPGAPVVRDPGRRWSPPHSAPDAGTPPAGLDGGFHQLAGLAAVREVARSHGFAGAGADGVRAAVAAGTAGSAVLDELARRLALGVACISVVIDPPLVVIAGEVGRAGGMALAERVQHEVAAITVVSPRVVPTEVGAEPVLTGALHTALAAARDEVFGATS</sequence>
<dbReference type="PANTHER" id="PTHR18964:SF149">
    <property type="entry name" value="BIFUNCTIONAL UDP-N-ACETYLGLUCOSAMINE 2-EPIMERASE_N-ACETYLMANNOSAMINE KINASE"/>
    <property type="match status" value="1"/>
</dbReference>
<evidence type="ECO:0000256" key="1">
    <source>
        <dbReference type="ARBA" id="ARBA00006479"/>
    </source>
</evidence>
<protein>
    <submittedName>
        <fullName evidence="3">ROK family transcriptional regulator</fullName>
    </submittedName>
</protein>
<dbReference type="AlphaFoldDB" id="A0A895YKX8"/>
<dbReference type="PANTHER" id="PTHR18964">
    <property type="entry name" value="ROK (REPRESSOR, ORF, KINASE) FAMILY"/>
    <property type="match status" value="1"/>
</dbReference>
<dbReference type="InterPro" id="IPR000835">
    <property type="entry name" value="HTH_MarR-typ"/>
</dbReference>
<dbReference type="RefSeq" id="WP_239678145.1">
    <property type="nucleotide sequence ID" value="NZ_CP070499.1"/>
</dbReference>
<dbReference type="Pfam" id="PF12802">
    <property type="entry name" value="MarR_2"/>
    <property type="match status" value="1"/>
</dbReference>
<gene>
    <name evidence="3" type="ORF">JQS43_06370</name>
</gene>
<dbReference type="SUPFAM" id="SSF46785">
    <property type="entry name" value="Winged helix' DNA-binding domain"/>
    <property type="match status" value="1"/>
</dbReference>
<dbReference type="CDD" id="cd23763">
    <property type="entry name" value="ASKHA_ATPase_ROK"/>
    <property type="match status" value="1"/>
</dbReference>
<dbReference type="InterPro" id="IPR036390">
    <property type="entry name" value="WH_DNA-bd_sf"/>
</dbReference>
<evidence type="ECO:0000259" key="2">
    <source>
        <dbReference type="Pfam" id="PF12802"/>
    </source>
</evidence>
<dbReference type="InterPro" id="IPR043129">
    <property type="entry name" value="ATPase_NBD"/>
</dbReference>
<evidence type="ECO:0000313" key="3">
    <source>
        <dbReference type="EMBL" id="QSB15953.1"/>
    </source>
</evidence>
<evidence type="ECO:0000313" key="4">
    <source>
        <dbReference type="Proteomes" id="UP000662857"/>
    </source>
</evidence>
<feature type="domain" description="HTH marR-type" evidence="2">
    <location>
        <begin position="21"/>
        <end position="70"/>
    </location>
</feature>
<proteinExistence type="inferred from homology"/>
<dbReference type="Gene3D" id="3.30.420.40">
    <property type="match status" value="2"/>
</dbReference>
<organism evidence="3 4">
    <name type="scientific">Natronosporangium hydrolyticum</name>
    <dbReference type="NCBI Taxonomy" id="2811111"/>
    <lineage>
        <taxon>Bacteria</taxon>
        <taxon>Bacillati</taxon>
        <taxon>Actinomycetota</taxon>
        <taxon>Actinomycetes</taxon>
        <taxon>Micromonosporales</taxon>
        <taxon>Micromonosporaceae</taxon>
        <taxon>Natronosporangium</taxon>
    </lineage>
</organism>
<dbReference type="Proteomes" id="UP000662857">
    <property type="component" value="Chromosome"/>
</dbReference>
<keyword evidence="4" id="KW-1185">Reference proteome</keyword>